<proteinExistence type="predicted"/>
<feature type="region of interest" description="Disordered" evidence="1">
    <location>
        <begin position="1"/>
        <end position="26"/>
    </location>
</feature>
<evidence type="ECO:0000313" key="2">
    <source>
        <dbReference type="EMBL" id="GMH71973.1"/>
    </source>
</evidence>
<accession>A0A9W7EAX1</accession>
<reference evidence="3" key="1">
    <citation type="journal article" date="2023" name="Commun. Biol.">
        <title>Genome analysis of Parmales, the sister group of diatoms, reveals the evolutionary specialization of diatoms from phago-mixotrophs to photoautotrophs.</title>
        <authorList>
            <person name="Ban H."/>
            <person name="Sato S."/>
            <person name="Yoshikawa S."/>
            <person name="Yamada K."/>
            <person name="Nakamura Y."/>
            <person name="Ichinomiya M."/>
            <person name="Sato N."/>
            <person name="Blanc-Mathieu R."/>
            <person name="Endo H."/>
            <person name="Kuwata A."/>
            <person name="Ogata H."/>
        </authorList>
    </citation>
    <scope>NUCLEOTIDE SEQUENCE [LARGE SCALE GENOMIC DNA]</scope>
</reference>
<evidence type="ECO:0000313" key="3">
    <source>
        <dbReference type="Proteomes" id="UP001162640"/>
    </source>
</evidence>
<comment type="caution">
    <text evidence="2">The sequence shown here is derived from an EMBL/GenBank/DDBJ whole genome shotgun (WGS) entry which is preliminary data.</text>
</comment>
<organism evidence="2 3">
    <name type="scientific">Triparma laevis f. inornata</name>
    <dbReference type="NCBI Taxonomy" id="1714386"/>
    <lineage>
        <taxon>Eukaryota</taxon>
        <taxon>Sar</taxon>
        <taxon>Stramenopiles</taxon>
        <taxon>Ochrophyta</taxon>
        <taxon>Bolidophyceae</taxon>
        <taxon>Parmales</taxon>
        <taxon>Triparmaceae</taxon>
        <taxon>Triparma</taxon>
    </lineage>
</organism>
<feature type="compositionally biased region" description="Polar residues" evidence="1">
    <location>
        <begin position="1"/>
        <end position="17"/>
    </location>
</feature>
<sequence>MHNKSPFTCNDRSNQNSDAEEKASKRAAAKLYAQSLTAQIQSNTEIKEGLENVNSQIPSETESQLKARERDIKKERQREYRAMLDTQVQSTGDASPQRILLRKSKFEGADDTDVQPTMLKDRPW</sequence>
<feature type="region of interest" description="Disordered" evidence="1">
    <location>
        <begin position="86"/>
        <end position="124"/>
    </location>
</feature>
<dbReference type="AlphaFoldDB" id="A0A9W7EAX1"/>
<gene>
    <name evidence="2" type="ORF">TL16_g05798</name>
</gene>
<name>A0A9W7EAX1_9STRA</name>
<dbReference type="EMBL" id="BLQM01000171">
    <property type="protein sequence ID" value="GMH71973.1"/>
    <property type="molecule type" value="Genomic_DNA"/>
</dbReference>
<evidence type="ECO:0000256" key="1">
    <source>
        <dbReference type="SAM" id="MobiDB-lite"/>
    </source>
</evidence>
<protein>
    <submittedName>
        <fullName evidence="2">Uncharacterized protein</fullName>
    </submittedName>
</protein>
<dbReference type="Proteomes" id="UP001162640">
    <property type="component" value="Unassembled WGS sequence"/>
</dbReference>